<keyword evidence="1" id="KW-0378">Hydrolase</keyword>
<keyword evidence="2" id="KW-0597">Phosphoprotein</keyword>
<dbReference type="SMART" id="SM00331">
    <property type="entry name" value="PP2C_SIG"/>
    <property type="match status" value="1"/>
</dbReference>
<evidence type="ECO:0000313" key="4">
    <source>
        <dbReference type="EMBL" id="SEI99405.1"/>
    </source>
</evidence>
<dbReference type="SUPFAM" id="SSF52172">
    <property type="entry name" value="CheY-like"/>
    <property type="match status" value="1"/>
</dbReference>
<dbReference type="Proteomes" id="UP000199532">
    <property type="component" value="Unassembled WGS sequence"/>
</dbReference>
<sequence length="385" mass="43742">MISFPDPPSKVKTILIVEDNLLFRKIIESSLKKAGYTCLLSDSATEALVLLEKEMPDLILSDYDMPEINGFDFRQTVLLIPKIRDIPFVFLTSFTDDSMMLEGLNMNALDYINKETPMPVIISKLNNIIKSLENEHIRSIRELRIAAETLNVKSVPETSPELQSFRIHFWHKGYLGYPGGDFIDFIKVDERYCFALLGDIMGKKWKAWFFTFGFLSYIRAAIRFCVLDNDFTLKTIVQKINKLVYLDESLQNILSSLSLLLLDNQTGQISYTGAGDLPLISFDSERQSATTVLSSGLLLGLLEDGFYDEQIIQMKSGDQLAIFTDGMIDIPSNGSKKSDYPFFVEKIRPYLGKSKSFDLIKTNVLDQINDSNQMDDASIIFIEKQ</sequence>
<dbReference type="Pfam" id="PF07228">
    <property type="entry name" value="SpoIIE"/>
    <property type="match status" value="1"/>
</dbReference>
<organism evidence="4 5">
    <name type="scientific">Dyadobacter koreensis</name>
    <dbReference type="NCBI Taxonomy" id="408657"/>
    <lineage>
        <taxon>Bacteria</taxon>
        <taxon>Pseudomonadati</taxon>
        <taxon>Bacteroidota</taxon>
        <taxon>Cytophagia</taxon>
        <taxon>Cytophagales</taxon>
        <taxon>Spirosomataceae</taxon>
        <taxon>Dyadobacter</taxon>
    </lineage>
</organism>
<dbReference type="InterPro" id="IPR001932">
    <property type="entry name" value="PPM-type_phosphatase-like_dom"/>
</dbReference>
<name>A0A1H6VGS1_9BACT</name>
<dbReference type="InterPro" id="IPR052016">
    <property type="entry name" value="Bact_Sigma-Reg"/>
</dbReference>
<dbReference type="PANTHER" id="PTHR43156:SF2">
    <property type="entry name" value="STAGE II SPORULATION PROTEIN E"/>
    <property type="match status" value="1"/>
</dbReference>
<dbReference type="OrthoDB" id="9763484at2"/>
<dbReference type="InterPro" id="IPR001789">
    <property type="entry name" value="Sig_transdc_resp-reg_receiver"/>
</dbReference>
<reference evidence="4 5" key="1">
    <citation type="submission" date="2016-10" db="EMBL/GenBank/DDBJ databases">
        <authorList>
            <person name="de Groot N.N."/>
        </authorList>
    </citation>
    <scope>NUCLEOTIDE SEQUENCE [LARGE SCALE GENOMIC DNA]</scope>
    <source>
        <strain evidence="4 5">DSM 19938</strain>
    </source>
</reference>
<dbReference type="PROSITE" id="PS50110">
    <property type="entry name" value="RESPONSE_REGULATORY"/>
    <property type="match status" value="1"/>
</dbReference>
<feature type="modified residue" description="4-aspartylphosphate" evidence="2">
    <location>
        <position position="62"/>
    </location>
</feature>
<evidence type="ECO:0000313" key="5">
    <source>
        <dbReference type="Proteomes" id="UP000199532"/>
    </source>
</evidence>
<dbReference type="RefSeq" id="WP_090335980.1">
    <property type="nucleotide sequence ID" value="NZ_FNXY01000004.1"/>
</dbReference>
<dbReference type="InterPro" id="IPR011006">
    <property type="entry name" value="CheY-like_superfamily"/>
</dbReference>
<dbReference type="InterPro" id="IPR036457">
    <property type="entry name" value="PPM-type-like_dom_sf"/>
</dbReference>
<gene>
    <name evidence="4" type="ORF">SAMN04487995_2927</name>
</gene>
<dbReference type="PANTHER" id="PTHR43156">
    <property type="entry name" value="STAGE II SPORULATION PROTEIN E-RELATED"/>
    <property type="match status" value="1"/>
</dbReference>
<dbReference type="Gene3D" id="3.60.40.10">
    <property type="entry name" value="PPM-type phosphatase domain"/>
    <property type="match status" value="1"/>
</dbReference>
<dbReference type="STRING" id="408657.SAMN04487995_2927"/>
<dbReference type="SMART" id="SM00448">
    <property type="entry name" value="REC"/>
    <property type="match status" value="1"/>
</dbReference>
<accession>A0A1H6VGS1</accession>
<protein>
    <submittedName>
        <fullName evidence="4">Response regulator receiver domain-containing protein</fullName>
    </submittedName>
</protein>
<evidence type="ECO:0000256" key="1">
    <source>
        <dbReference type="ARBA" id="ARBA00022801"/>
    </source>
</evidence>
<feature type="domain" description="Response regulatory" evidence="3">
    <location>
        <begin position="13"/>
        <end position="129"/>
    </location>
</feature>
<dbReference type="CDD" id="cd00156">
    <property type="entry name" value="REC"/>
    <property type="match status" value="1"/>
</dbReference>
<dbReference type="Gene3D" id="3.40.50.2300">
    <property type="match status" value="1"/>
</dbReference>
<keyword evidence="5" id="KW-1185">Reference proteome</keyword>
<evidence type="ECO:0000259" key="3">
    <source>
        <dbReference type="PROSITE" id="PS50110"/>
    </source>
</evidence>
<dbReference type="GO" id="GO:0016791">
    <property type="term" value="F:phosphatase activity"/>
    <property type="evidence" value="ECO:0007669"/>
    <property type="project" value="TreeGrafter"/>
</dbReference>
<proteinExistence type="predicted"/>
<dbReference type="GO" id="GO:0000160">
    <property type="term" value="P:phosphorelay signal transduction system"/>
    <property type="evidence" value="ECO:0007669"/>
    <property type="project" value="InterPro"/>
</dbReference>
<dbReference type="EMBL" id="FNXY01000004">
    <property type="protein sequence ID" value="SEI99405.1"/>
    <property type="molecule type" value="Genomic_DNA"/>
</dbReference>
<dbReference type="AlphaFoldDB" id="A0A1H6VGS1"/>
<evidence type="ECO:0000256" key="2">
    <source>
        <dbReference type="PROSITE-ProRule" id="PRU00169"/>
    </source>
</evidence>
<dbReference type="Pfam" id="PF00072">
    <property type="entry name" value="Response_reg"/>
    <property type="match status" value="1"/>
</dbReference>